<comment type="caution">
    <text evidence="2">The sequence shown here is derived from an EMBL/GenBank/DDBJ whole genome shotgun (WGS) entry which is preliminary data.</text>
</comment>
<proteinExistence type="predicted"/>
<gene>
    <name evidence="2" type="ORF">ACFOMD_11180</name>
</gene>
<dbReference type="Gene3D" id="3.30.720.110">
    <property type="match status" value="1"/>
</dbReference>
<dbReference type="EMBL" id="JBHRXV010000010">
    <property type="protein sequence ID" value="MFC3713139.1"/>
    <property type="molecule type" value="Genomic_DNA"/>
</dbReference>
<sequence>MTDHAQQGPLTGITPHITIRDGRAAEAIDFYVKAFGAEEAMRMPADDGKRLMHAHVRINGGSLMMHDDFPEYTGGPTGAPTAVTLHLEVDDADRWFERAVAAGATVTMPLEDQFWGDRYGNVQDPFGHTWSIGAPIKKDA</sequence>
<feature type="domain" description="VOC" evidence="1">
    <location>
        <begin position="13"/>
        <end position="135"/>
    </location>
</feature>
<evidence type="ECO:0000313" key="3">
    <source>
        <dbReference type="Proteomes" id="UP001595615"/>
    </source>
</evidence>
<organism evidence="2 3">
    <name type="scientific">Sphingoaurantiacus capsulatus</name>
    <dbReference type="NCBI Taxonomy" id="1771310"/>
    <lineage>
        <taxon>Bacteria</taxon>
        <taxon>Pseudomonadati</taxon>
        <taxon>Pseudomonadota</taxon>
        <taxon>Alphaproteobacteria</taxon>
        <taxon>Sphingomonadales</taxon>
        <taxon>Sphingosinicellaceae</taxon>
        <taxon>Sphingoaurantiacus</taxon>
    </lineage>
</organism>
<dbReference type="Pfam" id="PF00903">
    <property type="entry name" value="Glyoxalase"/>
    <property type="match status" value="1"/>
</dbReference>
<name>A0ABV7XCZ6_9SPHN</name>
<dbReference type="RefSeq" id="WP_380861343.1">
    <property type="nucleotide sequence ID" value="NZ_JBHRXV010000010.1"/>
</dbReference>
<evidence type="ECO:0000259" key="1">
    <source>
        <dbReference type="PROSITE" id="PS51819"/>
    </source>
</evidence>
<dbReference type="CDD" id="cd07246">
    <property type="entry name" value="VOC_like"/>
    <property type="match status" value="1"/>
</dbReference>
<dbReference type="PANTHER" id="PTHR34109">
    <property type="entry name" value="BNAUNNG04460D PROTEIN-RELATED"/>
    <property type="match status" value="1"/>
</dbReference>
<dbReference type="InterPro" id="IPR037523">
    <property type="entry name" value="VOC_core"/>
</dbReference>
<dbReference type="Proteomes" id="UP001595615">
    <property type="component" value="Unassembled WGS sequence"/>
</dbReference>
<keyword evidence="3" id="KW-1185">Reference proteome</keyword>
<dbReference type="PROSITE" id="PS51819">
    <property type="entry name" value="VOC"/>
    <property type="match status" value="1"/>
</dbReference>
<accession>A0ABV7XCZ6</accession>
<dbReference type="InterPro" id="IPR004360">
    <property type="entry name" value="Glyas_Fos-R_dOase_dom"/>
</dbReference>
<dbReference type="InterPro" id="IPR029068">
    <property type="entry name" value="Glyas_Bleomycin-R_OHBP_Dase"/>
</dbReference>
<protein>
    <submittedName>
        <fullName evidence="2">VOC family protein</fullName>
    </submittedName>
</protein>
<dbReference type="Gene3D" id="3.30.720.120">
    <property type="match status" value="1"/>
</dbReference>
<dbReference type="SUPFAM" id="SSF54593">
    <property type="entry name" value="Glyoxalase/Bleomycin resistance protein/Dihydroxybiphenyl dioxygenase"/>
    <property type="match status" value="1"/>
</dbReference>
<evidence type="ECO:0000313" key="2">
    <source>
        <dbReference type="EMBL" id="MFC3713139.1"/>
    </source>
</evidence>
<reference evidence="3" key="1">
    <citation type="journal article" date="2019" name="Int. J. Syst. Evol. Microbiol.">
        <title>The Global Catalogue of Microorganisms (GCM) 10K type strain sequencing project: providing services to taxonomists for standard genome sequencing and annotation.</title>
        <authorList>
            <consortium name="The Broad Institute Genomics Platform"/>
            <consortium name="The Broad Institute Genome Sequencing Center for Infectious Disease"/>
            <person name="Wu L."/>
            <person name="Ma J."/>
        </authorList>
    </citation>
    <scope>NUCLEOTIDE SEQUENCE [LARGE SCALE GENOMIC DNA]</scope>
    <source>
        <strain evidence="3">KCTC 42644</strain>
    </source>
</reference>
<dbReference type="PANTHER" id="PTHR34109:SF1">
    <property type="entry name" value="VOC DOMAIN-CONTAINING PROTEIN"/>
    <property type="match status" value="1"/>
</dbReference>